<feature type="compositionally biased region" description="Low complexity" evidence="1">
    <location>
        <begin position="243"/>
        <end position="264"/>
    </location>
</feature>
<feature type="compositionally biased region" description="Low complexity" evidence="1">
    <location>
        <begin position="21"/>
        <end position="35"/>
    </location>
</feature>
<feature type="region of interest" description="Disordered" evidence="1">
    <location>
        <begin position="1"/>
        <end position="52"/>
    </location>
</feature>
<feature type="region of interest" description="Disordered" evidence="1">
    <location>
        <begin position="235"/>
        <end position="264"/>
    </location>
</feature>
<reference evidence="2 3" key="1">
    <citation type="journal article" date="2016" name="Front. Microbiol.">
        <title>Genome and transcriptome sequences reveal the specific parasitism of the nematophagous Purpureocillium lilacinum 36-1.</title>
        <authorList>
            <person name="Xie J."/>
            <person name="Li S."/>
            <person name="Mo C."/>
            <person name="Xiao X."/>
            <person name="Peng D."/>
            <person name="Wang G."/>
            <person name="Xiao Y."/>
        </authorList>
    </citation>
    <scope>NUCLEOTIDE SEQUENCE [LARGE SCALE GENOMIC DNA]</scope>
    <source>
        <strain evidence="2 3">36-1</strain>
    </source>
</reference>
<dbReference type="Proteomes" id="UP000245956">
    <property type="component" value="Unassembled WGS sequence"/>
</dbReference>
<protein>
    <submittedName>
        <fullName evidence="2">Uncharacterized protein</fullName>
    </submittedName>
</protein>
<accession>A0A2U3DVX7</accession>
<dbReference type="EMBL" id="LCWV01000025">
    <property type="protein sequence ID" value="PWI66411.1"/>
    <property type="molecule type" value="Genomic_DNA"/>
</dbReference>
<feature type="region of interest" description="Disordered" evidence="1">
    <location>
        <begin position="88"/>
        <end position="107"/>
    </location>
</feature>
<organism evidence="2 3">
    <name type="scientific">Purpureocillium lilacinum</name>
    <name type="common">Paecilomyces lilacinus</name>
    <dbReference type="NCBI Taxonomy" id="33203"/>
    <lineage>
        <taxon>Eukaryota</taxon>
        <taxon>Fungi</taxon>
        <taxon>Dikarya</taxon>
        <taxon>Ascomycota</taxon>
        <taxon>Pezizomycotina</taxon>
        <taxon>Sordariomycetes</taxon>
        <taxon>Hypocreomycetidae</taxon>
        <taxon>Hypocreales</taxon>
        <taxon>Ophiocordycipitaceae</taxon>
        <taxon>Purpureocillium</taxon>
    </lineage>
</organism>
<name>A0A2U3DVX7_PURLI</name>
<dbReference type="AlphaFoldDB" id="A0A2U3DVX7"/>
<evidence type="ECO:0000313" key="3">
    <source>
        <dbReference type="Proteomes" id="UP000245956"/>
    </source>
</evidence>
<proteinExistence type="predicted"/>
<comment type="caution">
    <text evidence="2">The sequence shown here is derived from an EMBL/GenBank/DDBJ whole genome shotgun (WGS) entry which is preliminary data.</text>
</comment>
<sequence>MSSSVRFQVPSSSPTTYTGNAPSSSDGGPQDPPASQLEPWSKPPHSPVPTLEVDCCSRVEGPWGPPHLPQQRDAHQRRHWGQGWIISTEDGRASGTPPKSLLPPPAGRQRHRALVIKTLRSAPVSTSLPYSYFNLKLSYIYYIQAKSCRPESSILYQPYECIYSLEPQDLPTNVHITHKQNYNQHTHRHIAIMPGQTDSYTISIPVSPPPPQSISTYSRFMHDHTKRQMESFGAIAPAGGSRGSTSSSSVSSSLTNGVGHSEYH</sequence>
<feature type="compositionally biased region" description="Low complexity" evidence="1">
    <location>
        <begin position="1"/>
        <end position="14"/>
    </location>
</feature>
<evidence type="ECO:0000313" key="2">
    <source>
        <dbReference type="EMBL" id="PWI66411.1"/>
    </source>
</evidence>
<evidence type="ECO:0000256" key="1">
    <source>
        <dbReference type="SAM" id="MobiDB-lite"/>
    </source>
</evidence>
<gene>
    <name evidence="2" type="ORF">PCL_05109</name>
</gene>